<dbReference type="Pfam" id="PF04434">
    <property type="entry name" value="SWIM"/>
    <property type="match status" value="1"/>
</dbReference>
<dbReference type="EMBL" id="BQKI01000093">
    <property type="protein sequence ID" value="GJN37151.1"/>
    <property type="molecule type" value="Genomic_DNA"/>
</dbReference>
<dbReference type="PROSITE" id="PS50966">
    <property type="entry name" value="ZF_SWIM"/>
    <property type="match status" value="1"/>
</dbReference>
<name>A0AAV5FQ94_ELECO</name>
<protein>
    <recommendedName>
        <fullName evidence="2">SWIM-type domain-containing protein</fullName>
    </recommendedName>
</protein>
<evidence type="ECO:0000313" key="4">
    <source>
        <dbReference type="Proteomes" id="UP001054889"/>
    </source>
</evidence>
<evidence type="ECO:0000256" key="1">
    <source>
        <dbReference type="PROSITE-ProRule" id="PRU00325"/>
    </source>
</evidence>
<keyword evidence="4" id="KW-1185">Reference proteome</keyword>
<reference evidence="3" key="1">
    <citation type="journal article" date="2018" name="DNA Res.">
        <title>Multiple hybrid de novo genome assembly of finger millet, an orphan allotetraploid crop.</title>
        <authorList>
            <person name="Hatakeyama M."/>
            <person name="Aluri S."/>
            <person name="Balachadran M.T."/>
            <person name="Sivarajan S.R."/>
            <person name="Patrignani A."/>
            <person name="Gruter S."/>
            <person name="Poveda L."/>
            <person name="Shimizu-Inatsugi R."/>
            <person name="Baeten J."/>
            <person name="Francoijs K.J."/>
            <person name="Nataraja K.N."/>
            <person name="Reddy Y.A.N."/>
            <person name="Phadnis S."/>
            <person name="Ravikumar R.L."/>
            <person name="Schlapbach R."/>
            <person name="Sreeman S.M."/>
            <person name="Shimizu K.K."/>
        </authorList>
    </citation>
    <scope>NUCLEOTIDE SEQUENCE</scope>
</reference>
<evidence type="ECO:0000313" key="3">
    <source>
        <dbReference type="EMBL" id="GJN37151.1"/>
    </source>
</evidence>
<evidence type="ECO:0000259" key="2">
    <source>
        <dbReference type="PROSITE" id="PS50966"/>
    </source>
</evidence>
<keyword evidence="1" id="KW-0862">Zinc</keyword>
<feature type="domain" description="SWIM-type" evidence="2">
    <location>
        <begin position="54"/>
        <end position="90"/>
    </location>
</feature>
<reference evidence="3" key="2">
    <citation type="submission" date="2021-12" db="EMBL/GenBank/DDBJ databases">
        <title>Resequencing data analysis of finger millet.</title>
        <authorList>
            <person name="Hatakeyama M."/>
            <person name="Aluri S."/>
            <person name="Balachadran M.T."/>
            <person name="Sivarajan S.R."/>
            <person name="Poveda L."/>
            <person name="Shimizu-Inatsugi R."/>
            <person name="Schlapbach R."/>
            <person name="Sreeman S.M."/>
            <person name="Shimizu K.K."/>
        </authorList>
    </citation>
    <scope>NUCLEOTIDE SEQUENCE</scope>
</reference>
<keyword evidence="1" id="KW-0863">Zinc-finger</keyword>
<sequence>MSRAYSRAVFLKIRGTMKRCGAYRVETDPTLGDHHYLVQHTSKSNRYSWSQHKFKVTANASNGSYMCECKTWEHTGLFCVHLLRVFMQLNVKSIPATYILRRNDLRLSGSDGTTHSLRTTELLTEAMGVVRAAAMSSVGRDRAMDVLRELHK</sequence>
<keyword evidence="1" id="KW-0479">Metal-binding</keyword>
<dbReference type="PANTHER" id="PTHR47482:SF5">
    <property type="entry name" value="FAR1 DOMAIN-CONTAINING PROTEIN"/>
    <property type="match status" value="1"/>
</dbReference>
<gene>
    <name evidence="3" type="primary">gb26077</name>
    <name evidence="3" type="ORF">PR202_gb26077</name>
</gene>
<proteinExistence type="predicted"/>
<dbReference type="Proteomes" id="UP001054889">
    <property type="component" value="Unassembled WGS sequence"/>
</dbReference>
<organism evidence="3 4">
    <name type="scientific">Eleusine coracana subsp. coracana</name>
    <dbReference type="NCBI Taxonomy" id="191504"/>
    <lineage>
        <taxon>Eukaryota</taxon>
        <taxon>Viridiplantae</taxon>
        <taxon>Streptophyta</taxon>
        <taxon>Embryophyta</taxon>
        <taxon>Tracheophyta</taxon>
        <taxon>Spermatophyta</taxon>
        <taxon>Magnoliopsida</taxon>
        <taxon>Liliopsida</taxon>
        <taxon>Poales</taxon>
        <taxon>Poaceae</taxon>
        <taxon>PACMAD clade</taxon>
        <taxon>Chloridoideae</taxon>
        <taxon>Cynodonteae</taxon>
        <taxon>Eleusininae</taxon>
        <taxon>Eleusine</taxon>
    </lineage>
</organism>
<dbReference type="PANTHER" id="PTHR47482">
    <property type="entry name" value="OS11G0632001 PROTEIN"/>
    <property type="match status" value="1"/>
</dbReference>
<dbReference type="GO" id="GO:0008270">
    <property type="term" value="F:zinc ion binding"/>
    <property type="evidence" value="ECO:0007669"/>
    <property type="project" value="UniProtKB-KW"/>
</dbReference>
<dbReference type="InterPro" id="IPR007527">
    <property type="entry name" value="Znf_SWIM"/>
</dbReference>
<comment type="caution">
    <text evidence="3">The sequence shown here is derived from an EMBL/GenBank/DDBJ whole genome shotgun (WGS) entry which is preliminary data.</text>
</comment>
<accession>A0AAV5FQ94</accession>
<dbReference type="AlphaFoldDB" id="A0AAV5FQ94"/>